<keyword evidence="1" id="KW-0106">Calcium</keyword>
<evidence type="ECO:0000313" key="4">
    <source>
        <dbReference type="EMBL" id="CAF1469494.1"/>
    </source>
</evidence>
<organism evidence="3 7">
    <name type="scientific">Didymodactylos carnosus</name>
    <dbReference type="NCBI Taxonomy" id="1234261"/>
    <lineage>
        <taxon>Eukaryota</taxon>
        <taxon>Metazoa</taxon>
        <taxon>Spiralia</taxon>
        <taxon>Gnathifera</taxon>
        <taxon>Rotifera</taxon>
        <taxon>Eurotatoria</taxon>
        <taxon>Bdelloidea</taxon>
        <taxon>Philodinida</taxon>
        <taxon>Philodinidae</taxon>
        <taxon>Didymodactylos</taxon>
    </lineage>
</organism>
<evidence type="ECO:0000313" key="5">
    <source>
        <dbReference type="EMBL" id="CAF4261610.1"/>
    </source>
</evidence>
<dbReference type="EMBL" id="CAJNOQ010017807">
    <property type="protein sequence ID" value="CAF1408678.1"/>
    <property type="molecule type" value="Genomic_DNA"/>
</dbReference>
<dbReference type="InterPro" id="IPR011992">
    <property type="entry name" value="EF-hand-dom_pair"/>
</dbReference>
<dbReference type="Proteomes" id="UP000681722">
    <property type="component" value="Unassembled WGS sequence"/>
</dbReference>
<evidence type="ECO:0000256" key="1">
    <source>
        <dbReference type="ARBA" id="ARBA00022837"/>
    </source>
</evidence>
<dbReference type="Proteomes" id="UP000663829">
    <property type="component" value="Unassembled WGS sequence"/>
</dbReference>
<dbReference type="CDD" id="cd00051">
    <property type="entry name" value="EFh"/>
    <property type="match status" value="1"/>
</dbReference>
<dbReference type="InterPro" id="IPR018247">
    <property type="entry name" value="EF_Hand_1_Ca_BS"/>
</dbReference>
<dbReference type="Proteomes" id="UP000677228">
    <property type="component" value="Unassembled WGS sequence"/>
</dbReference>
<dbReference type="Gene3D" id="1.10.238.10">
    <property type="entry name" value="EF-hand"/>
    <property type="match status" value="1"/>
</dbReference>
<dbReference type="Proteomes" id="UP000682733">
    <property type="component" value="Unassembled WGS sequence"/>
</dbReference>
<name>A0A815LDU4_9BILA</name>
<dbReference type="GO" id="GO:0005509">
    <property type="term" value="F:calcium ion binding"/>
    <property type="evidence" value="ECO:0007669"/>
    <property type="project" value="InterPro"/>
</dbReference>
<gene>
    <name evidence="3" type="ORF">GPM918_LOCUS33446</name>
    <name evidence="4" type="ORF">OVA965_LOCUS35597</name>
    <name evidence="6" type="ORF">SRO942_LOCUS34129</name>
    <name evidence="5" type="ORF">TMI583_LOCUS36568</name>
</gene>
<dbReference type="OrthoDB" id="26525at2759"/>
<evidence type="ECO:0000313" key="3">
    <source>
        <dbReference type="EMBL" id="CAF1408678.1"/>
    </source>
</evidence>
<proteinExistence type="predicted"/>
<evidence type="ECO:0000313" key="6">
    <source>
        <dbReference type="EMBL" id="CAF4298574.1"/>
    </source>
</evidence>
<accession>A0A815LDU4</accession>
<dbReference type="EMBL" id="CAJNOK010031214">
    <property type="protein sequence ID" value="CAF1469494.1"/>
    <property type="molecule type" value="Genomic_DNA"/>
</dbReference>
<dbReference type="AlphaFoldDB" id="A0A815LDU4"/>
<dbReference type="SMART" id="SM00054">
    <property type="entry name" value="EFh"/>
    <property type="match status" value="2"/>
</dbReference>
<keyword evidence="7" id="KW-1185">Reference proteome</keyword>
<dbReference type="InterPro" id="IPR002048">
    <property type="entry name" value="EF_hand_dom"/>
</dbReference>
<dbReference type="Pfam" id="PF13499">
    <property type="entry name" value="EF-hand_7"/>
    <property type="match status" value="1"/>
</dbReference>
<dbReference type="EMBL" id="CAJOBA010053097">
    <property type="protein sequence ID" value="CAF4261610.1"/>
    <property type="molecule type" value="Genomic_DNA"/>
</dbReference>
<comment type="caution">
    <text evidence="3">The sequence shown here is derived from an EMBL/GenBank/DDBJ whole genome shotgun (WGS) entry which is preliminary data.</text>
</comment>
<reference evidence="3" key="1">
    <citation type="submission" date="2021-02" db="EMBL/GenBank/DDBJ databases">
        <authorList>
            <person name="Nowell W R."/>
        </authorList>
    </citation>
    <scope>NUCLEOTIDE SEQUENCE</scope>
</reference>
<evidence type="ECO:0000259" key="2">
    <source>
        <dbReference type="PROSITE" id="PS50222"/>
    </source>
</evidence>
<feature type="domain" description="EF-hand" evidence="2">
    <location>
        <begin position="5"/>
        <end position="40"/>
    </location>
</feature>
<dbReference type="SUPFAM" id="SSF47473">
    <property type="entry name" value="EF-hand"/>
    <property type="match status" value="1"/>
</dbReference>
<protein>
    <recommendedName>
        <fullName evidence="2">EF-hand domain-containing protein</fullName>
    </recommendedName>
</protein>
<dbReference type="PROSITE" id="PS50222">
    <property type="entry name" value="EF_HAND_2"/>
    <property type="match status" value="1"/>
</dbReference>
<dbReference type="PROSITE" id="PS00018">
    <property type="entry name" value="EF_HAND_1"/>
    <property type="match status" value="1"/>
</dbReference>
<dbReference type="EMBL" id="CAJOBC010083229">
    <property type="protein sequence ID" value="CAF4298574.1"/>
    <property type="molecule type" value="Genomic_DNA"/>
</dbReference>
<evidence type="ECO:0000313" key="7">
    <source>
        <dbReference type="Proteomes" id="UP000663829"/>
    </source>
</evidence>
<sequence length="83" mass="9231">MMGPQASQDIPEAFRLLDTDRSGTIDIGELAAFMPVIRPEATPYMLLHHVEKVDKNGDYKLNYDEFNALVLAGVGRDIVLGRL</sequence>